<name>G8WNZ6_STREN</name>
<organism evidence="1 2">
    <name type="scientific">Streptantibioticus cattleyicolor (strain ATCC 35852 / DSM 46488 / JCM 4925 / NBRC 14057 / NRRL 8057)</name>
    <name type="common">Streptomyces cattleya</name>
    <dbReference type="NCBI Taxonomy" id="1003195"/>
    <lineage>
        <taxon>Bacteria</taxon>
        <taxon>Bacillati</taxon>
        <taxon>Actinomycetota</taxon>
        <taxon>Actinomycetes</taxon>
        <taxon>Kitasatosporales</taxon>
        <taxon>Streptomycetaceae</taxon>
        <taxon>Streptantibioticus</taxon>
    </lineage>
</organism>
<dbReference type="PATRIC" id="fig|1003195.29.peg.1664"/>
<protein>
    <submittedName>
        <fullName evidence="1">Uncharacterized protein</fullName>
    </submittedName>
</protein>
<dbReference type="eggNOG" id="ENOG50327U0">
    <property type="taxonomic scope" value="Bacteria"/>
</dbReference>
<dbReference type="AlphaFoldDB" id="G8WNZ6"/>
<dbReference type="KEGG" id="scy:SCATT_16580"/>
<dbReference type="EMBL" id="CP003219">
    <property type="protein sequence ID" value="AEW94029.1"/>
    <property type="molecule type" value="Genomic_DNA"/>
</dbReference>
<evidence type="ECO:0000313" key="1">
    <source>
        <dbReference type="EMBL" id="AEW94029.1"/>
    </source>
</evidence>
<accession>G8WNZ6</accession>
<dbReference type="HOGENOM" id="CLU_3066568_0_0_11"/>
<reference evidence="2" key="1">
    <citation type="submission" date="2011-12" db="EMBL/GenBank/DDBJ databases">
        <title>Complete genome sequence of Streptomyces cattleya strain DSM 46488.</title>
        <authorList>
            <person name="Ou H.-Y."/>
            <person name="Li P."/>
            <person name="Zhao C."/>
            <person name="O'Hagan D."/>
            <person name="Deng Z."/>
        </authorList>
    </citation>
    <scope>NUCLEOTIDE SEQUENCE [LARGE SCALE GENOMIC DNA]</scope>
    <source>
        <strain evidence="2">ATCC 35852 / DSM 46488 / JCM 4925 / NBRC 14057 / NRRL 8057</strain>
    </source>
</reference>
<proteinExistence type="predicted"/>
<dbReference type="Proteomes" id="UP000007842">
    <property type="component" value="Chromosome"/>
</dbReference>
<evidence type="ECO:0000313" key="2">
    <source>
        <dbReference type="Proteomes" id="UP000007842"/>
    </source>
</evidence>
<keyword evidence="2" id="KW-1185">Reference proteome</keyword>
<gene>
    <name evidence="1" type="ordered locus">SCATT_16580</name>
</gene>
<sequence length="53" mass="6075">MVLDFDRAHPEGPWVFVHRVEADGRRVIRWPEGKELPPGDLAQALDLPSKPWS</sequence>